<dbReference type="AlphaFoldDB" id="A0ABD1LDC0"/>
<dbReference type="SUPFAM" id="SSF48264">
    <property type="entry name" value="Cytochrome P450"/>
    <property type="match status" value="1"/>
</dbReference>
<dbReference type="PRINTS" id="PR00463">
    <property type="entry name" value="EP450I"/>
</dbReference>
<evidence type="ECO:0000256" key="6">
    <source>
        <dbReference type="ARBA" id="ARBA00022805"/>
    </source>
</evidence>
<evidence type="ECO:0000313" key="18">
    <source>
        <dbReference type="EMBL" id="KAL2321481.1"/>
    </source>
</evidence>
<dbReference type="GO" id="GO:0009707">
    <property type="term" value="C:chloroplast outer membrane"/>
    <property type="evidence" value="ECO:0007669"/>
    <property type="project" value="UniProtKB-SubCell"/>
</dbReference>
<dbReference type="EC" id="1.14.14.86" evidence="14"/>
<dbReference type="Proteomes" id="UP001603857">
    <property type="component" value="Unassembled WGS sequence"/>
</dbReference>
<evidence type="ECO:0000256" key="7">
    <source>
        <dbReference type="ARBA" id="ARBA00022989"/>
    </source>
</evidence>
<dbReference type="EMBL" id="JBGMDY010000009">
    <property type="protein sequence ID" value="KAL2321481.1"/>
    <property type="molecule type" value="Genomic_DNA"/>
</dbReference>
<keyword evidence="4 17" id="KW-0812">Transmembrane</keyword>
<dbReference type="InterPro" id="IPR001128">
    <property type="entry name" value="Cyt_P450"/>
</dbReference>
<dbReference type="GO" id="GO:0046872">
    <property type="term" value="F:metal ion binding"/>
    <property type="evidence" value="ECO:0007669"/>
    <property type="project" value="UniProtKB-KW"/>
</dbReference>
<dbReference type="CDD" id="cd11075">
    <property type="entry name" value="CYP77_89"/>
    <property type="match status" value="1"/>
</dbReference>
<evidence type="ECO:0000256" key="17">
    <source>
        <dbReference type="SAM" id="Phobius"/>
    </source>
</evidence>
<keyword evidence="6" id="KW-1002">Plastid outer membrane</keyword>
<gene>
    <name evidence="18" type="ORF">Fmac_025860</name>
</gene>
<evidence type="ECO:0000256" key="2">
    <source>
        <dbReference type="ARBA" id="ARBA00010617"/>
    </source>
</evidence>
<keyword evidence="10 16" id="KW-0503">Monooxygenase</keyword>
<dbReference type="InterPro" id="IPR036396">
    <property type="entry name" value="Cyt_P450_sf"/>
</dbReference>
<evidence type="ECO:0000256" key="8">
    <source>
        <dbReference type="ARBA" id="ARBA00023002"/>
    </source>
</evidence>
<feature type="binding site" description="axial binding residue" evidence="15">
    <location>
        <position position="459"/>
    </location>
    <ligand>
        <name>heme</name>
        <dbReference type="ChEBI" id="CHEBI:30413"/>
    </ligand>
    <ligandPart>
        <name>Fe</name>
        <dbReference type="ChEBI" id="CHEBI:18248"/>
    </ligandPart>
</feature>
<evidence type="ECO:0000256" key="11">
    <source>
        <dbReference type="ARBA" id="ARBA00023136"/>
    </source>
</evidence>
<dbReference type="PRINTS" id="PR00385">
    <property type="entry name" value="P450"/>
</dbReference>
<dbReference type="InterPro" id="IPR044225">
    <property type="entry name" value="KO_chloroplastic"/>
</dbReference>
<keyword evidence="8 16" id="KW-0560">Oxidoreductase</keyword>
<feature type="transmembrane region" description="Helical" evidence="17">
    <location>
        <begin position="12"/>
        <end position="31"/>
    </location>
</feature>
<sequence length="515" mass="58398">MECILQALQAQPLAVSAALGALALFFFLYLGQKGRKHSSSSRPPVPAVPGLPLVGNLLQLKEKKPYKTFADLSEKYGPIYSIRTGAFTVVVVNSVQLAKEGQRNKAMVTRFSALSNKQMSTALKVLTYDKCMVAISDYNDFHKTIKKHILSNVLGANAQKQHRSHREVMIDNVTSQFQEHVQESPHKPANFRTIFANELFGLGLKQGVGSDVESIYVKELGDTLTKEDIYKILVLDLMEGALEVDWRDFFPYLRWVPDKRIEKKVETLHYRRKAVMTALINEQKKRIASGQHVNCYIDYLLSEAKELTDEQISILLWETIIETSDTTLVTTEWAMFELARDRKRQERLYEEIQKVCGNEKLTEDKLSKLPYLGAVFHETLRKYSPAPIVPLRIAQEDTELGGYLVPKGTQIAINIYGCNMDKTAWESPQWWRPERFLDQKYDPADLYKTMAFGAGKRVCAGALQATLIACIAIGRLVQEFEWQLNDGAGGEHVDTVGLTTHRLHPLQVKVKPRSH</sequence>
<organism evidence="18 19">
    <name type="scientific">Flemingia macrophylla</name>
    <dbReference type="NCBI Taxonomy" id="520843"/>
    <lineage>
        <taxon>Eukaryota</taxon>
        <taxon>Viridiplantae</taxon>
        <taxon>Streptophyta</taxon>
        <taxon>Embryophyta</taxon>
        <taxon>Tracheophyta</taxon>
        <taxon>Spermatophyta</taxon>
        <taxon>Magnoliopsida</taxon>
        <taxon>eudicotyledons</taxon>
        <taxon>Gunneridae</taxon>
        <taxon>Pentapetalae</taxon>
        <taxon>rosids</taxon>
        <taxon>fabids</taxon>
        <taxon>Fabales</taxon>
        <taxon>Fabaceae</taxon>
        <taxon>Papilionoideae</taxon>
        <taxon>50 kb inversion clade</taxon>
        <taxon>NPAAA clade</taxon>
        <taxon>indigoferoid/millettioid clade</taxon>
        <taxon>Phaseoleae</taxon>
        <taxon>Flemingia</taxon>
    </lineage>
</organism>
<protein>
    <recommendedName>
        <fullName evidence="14">ent-kaurene monooxygenase</fullName>
        <ecNumber evidence="14">1.14.14.86</ecNumber>
    </recommendedName>
</protein>
<accession>A0ABD1LDC0</accession>
<keyword evidence="3 15" id="KW-0349">Heme</keyword>
<evidence type="ECO:0000256" key="3">
    <source>
        <dbReference type="ARBA" id="ARBA00022617"/>
    </source>
</evidence>
<evidence type="ECO:0000256" key="12">
    <source>
        <dbReference type="ARBA" id="ARBA00023766"/>
    </source>
</evidence>
<dbReference type="Pfam" id="PF00067">
    <property type="entry name" value="p450"/>
    <property type="match status" value="1"/>
</dbReference>
<evidence type="ECO:0000256" key="13">
    <source>
        <dbReference type="ARBA" id="ARBA00058795"/>
    </source>
</evidence>
<evidence type="ECO:0000256" key="9">
    <source>
        <dbReference type="ARBA" id="ARBA00023004"/>
    </source>
</evidence>
<dbReference type="PANTHER" id="PTHR47283">
    <property type="entry name" value="ENT-KAURENE OXIDASE, CHLOROPLASTIC"/>
    <property type="match status" value="1"/>
</dbReference>
<proteinExistence type="inferred from homology"/>
<evidence type="ECO:0000256" key="14">
    <source>
        <dbReference type="ARBA" id="ARBA00066565"/>
    </source>
</evidence>
<keyword evidence="6" id="KW-0934">Plastid</keyword>
<comment type="cofactor">
    <cofactor evidence="1 15">
        <name>heme</name>
        <dbReference type="ChEBI" id="CHEBI:30413"/>
    </cofactor>
</comment>
<dbReference type="Gene3D" id="1.10.630.10">
    <property type="entry name" value="Cytochrome P450"/>
    <property type="match status" value="1"/>
</dbReference>
<dbReference type="InterPro" id="IPR017972">
    <property type="entry name" value="Cyt_P450_CS"/>
</dbReference>
<evidence type="ECO:0000256" key="1">
    <source>
        <dbReference type="ARBA" id="ARBA00001971"/>
    </source>
</evidence>
<keyword evidence="19" id="KW-1185">Reference proteome</keyword>
<dbReference type="PANTHER" id="PTHR47283:SF1">
    <property type="entry name" value="ENT-KAURENE OXIDASE, CHLOROPLASTIC"/>
    <property type="match status" value="1"/>
</dbReference>
<keyword evidence="9 15" id="KW-0408">Iron</keyword>
<evidence type="ECO:0000256" key="15">
    <source>
        <dbReference type="PIRSR" id="PIRSR602401-1"/>
    </source>
</evidence>
<evidence type="ECO:0000256" key="10">
    <source>
        <dbReference type="ARBA" id="ARBA00023033"/>
    </source>
</evidence>
<comment type="similarity">
    <text evidence="2 16">Belongs to the cytochrome P450 family.</text>
</comment>
<evidence type="ECO:0000256" key="5">
    <source>
        <dbReference type="ARBA" id="ARBA00022723"/>
    </source>
</evidence>
<reference evidence="18 19" key="1">
    <citation type="submission" date="2024-08" db="EMBL/GenBank/DDBJ databases">
        <title>Insights into the chromosomal genome structure of Flemingia macrophylla.</title>
        <authorList>
            <person name="Ding Y."/>
            <person name="Zhao Y."/>
            <person name="Bi W."/>
            <person name="Wu M."/>
            <person name="Zhao G."/>
            <person name="Gong Y."/>
            <person name="Li W."/>
            <person name="Zhang P."/>
        </authorList>
    </citation>
    <scope>NUCLEOTIDE SEQUENCE [LARGE SCALE GENOMIC DNA]</scope>
    <source>
        <strain evidence="18">DYQJB</strain>
        <tissue evidence="18">Leaf</tissue>
    </source>
</reference>
<comment type="subcellular location">
    <subcellularLocation>
        <location evidence="12">Plastid</location>
        <location evidence="12">Chloroplast outer membrane</location>
        <topology evidence="12">Single-pass membrane protein</topology>
    </subcellularLocation>
</comment>
<keyword evidence="11 17" id="KW-0472">Membrane</keyword>
<evidence type="ECO:0000256" key="4">
    <source>
        <dbReference type="ARBA" id="ARBA00022692"/>
    </source>
</evidence>
<name>A0ABD1LDC0_9FABA</name>
<comment type="function">
    <text evidence="13">Catalyzes three successive oxidations of the 4-methyl group of ent-kaurene giving kaurenoic acid, a key step in gibberellins (GAs) biosynthesis. GAs, which are involved many processes, including stem elongation, play a central role in plant development.</text>
</comment>
<keyword evidence="5 15" id="KW-0479">Metal-binding</keyword>
<dbReference type="GO" id="GO:0052615">
    <property type="term" value="F:ent-kaurene oxidase activity"/>
    <property type="evidence" value="ECO:0007669"/>
    <property type="project" value="UniProtKB-EC"/>
</dbReference>
<evidence type="ECO:0000313" key="19">
    <source>
        <dbReference type="Proteomes" id="UP001603857"/>
    </source>
</evidence>
<dbReference type="PROSITE" id="PS00086">
    <property type="entry name" value="CYTOCHROME_P450"/>
    <property type="match status" value="1"/>
</dbReference>
<keyword evidence="7 17" id="KW-1133">Transmembrane helix</keyword>
<evidence type="ECO:0000256" key="16">
    <source>
        <dbReference type="RuleBase" id="RU000461"/>
    </source>
</evidence>
<dbReference type="InterPro" id="IPR002401">
    <property type="entry name" value="Cyt_P450_E_grp-I"/>
</dbReference>
<dbReference type="GO" id="GO:0016102">
    <property type="term" value="P:diterpenoid biosynthetic process"/>
    <property type="evidence" value="ECO:0007669"/>
    <property type="project" value="UniProtKB-ARBA"/>
</dbReference>
<comment type="caution">
    <text evidence="18">The sequence shown here is derived from an EMBL/GenBank/DDBJ whole genome shotgun (WGS) entry which is preliminary data.</text>
</comment>
<dbReference type="FunFam" id="1.10.630.10:FF:000062">
    <property type="entry name" value="Ent-kaurene oxidase 2"/>
    <property type="match status" value="1"/>
</dbReference>